<evidence type="ECO:0008006" key="3">
    <source>
        <dbReference type="Google" id="ProtNLM"/>
    </source>
</evidence>
<dbReference type="InterPro" id="IPR036390">
    <property type="entry name" value="WH_DNA-bd_sf"/>
</dbReference>
<dbReference type="AlphaFoldDB" id="A0A2R6Y4C2"/>
<name>A0A2R6Y4C2_9BACL</name>
<dbReference type="EMBL" id="PEBX01000006">
    <property type="protein sequence ID" value="PTQ57495.1"/>
    <property type="molecule type" value="Genomic_DNA"/>
</dbReference>
<dbReference type="Proteomes" id="UP000244338">
    <property type="component" value="Unassembled WGS sequence"/>
</dbReference>
<reference evidence="2" key="1">
    <citation type="journal article" date="2018" name="Sci. Rep.">
        <title>Lignite coal burning seam in the remote Altai Mountains harbors a hydrogen-driven thermophilic microbial community.</title>
        <authorList>
            <person name="Kadnikov V.V."/>
            <person name="Mardanov A.V."/>
            <person name="Ivasenko D.A."/>
            <person name="Antsiferov D.V."/>
            <person name="Beletsky A.V."/>
            <person name="Karnachuk O.V."/>
            <person name="Ravin N.V."/>
        </authorList>
    </citation>
    <scope>NUCLEOTIDE SEQUENCE [LARGE SCALE GENOMIC DNA]</scope>
</reference>
<accession>A0A2R6Y4C2</accession>
<comment type="caution">
    <text evidence="1">The sequence shown here is derived from an EMBL/GenBank/DDBJ whole genome shotgun (WGS) entry which is preliminary data.</text>
</comment>
<gene>
    <name evidence="1" type="ORF">BSOLF_1373</name>
</gene>
<organism evidence="1 2">
    <name type="scientific">Candidatus Carbonibacillus altaicus</name>
    <dbReference type="NCBI Taxonomy" id="2163959"/>
    <lineage>
        <taxon>Bacteria</taxon>
        <taxon>Bacillati</taxon>
        <taxon>Bacillota</taxon>
        <taxon>Bacilli</taxon>
        <taxon>Bacillales</taxon>
        <taxon>Candidatus Carbonibacillus</taxon>
    </lineage>
</organism>
<evidence type="ECO:0000313" key="2">
    <source>
        <dbReference type="Proteomes" id="UP000244338"/>
    </source>
</evidence>
<dbReference type="InterPro" id="IPR036388">
    <property type="entry name" value="WH-like_DNA-bd_sf"/>
</dbReference>
<dbReference type="SUPFAM" id="SSF46785">
    <property type="entry name" value="Winged helix' DNA-binding domain"/>
    <property type="match status" value="1"/>
</dbReference>
<sequence length="77" mass="8575">MACVTESGKISEQTKKLLLLLRDTISPADVLAETLDAPFFKIRASLRQMKEAGFIHETEQGYTITNKGLEVLHLQDA</sequence>
<dbReference type="Gene3D" id="1.10.10.10">
    <property type="entry name" value="Winged helix-like DNA-binding domain superfamily/Winged helix DNA-binding domain"/>
    <property type="match status" value="1"/>
</dbReference>
<evidence type="ECO:0000313" key="1">
    <source>
        <dbReference type="EMBL" id="PTQ57495.1"/>
    </source>
</evidence>
<protein>
    <recommendedName>
        <fullName evidence="3">ArnR1-like winged helix-turn-helix domain-containing protein</fullName>
    </recommendedName>
</protein>
<proteinExistence type="predicted"/>